<accession>X1R298</accession>
<proteinExistence type="predicted"/>
<comment type="caution">
    <text evidence="1">The sequence shown here is derived from an EMBL/GenBank/DDBJ whole genome shotgun (WGS) entry which is preliminary data.</text>
</comment>
<organism evidence="1">
    <name type="scientific">marine sediment metagenome</name>
    <dbReference type="NCBI Taxonomy" id="412755"/>
    <lineage>
        <taxon>unclassified sequences</taxon>
        <taxon>metagenomes</taxon>
        <taxon>ecological metagenomes</taxon>
    </lineage>
</organism>
<sequence length="479" mass="53371">ELYFSSYKLYINGSEISNNSQHVLGADYWNISVLRDDGANYTNIYGEELFTVQQATPSLSYYLNSAQNNVSIDYLETINASAYATAGTVNLYRNGSTITSENNLDIELTAGYYLYEFNITGNENYSDLSSVFLYATISKAAGEVYAYIDNQQNNKSVLLYSERWLNATLITPGSGNIELWYNDSLIEQGPSPLSNLTNFTSEGIFNVSAFYGGNENYTSDVETWWVTVSSDSPPTLTLNSPVDYYNSSSTNIQFNCTADEDINLVNVSLYGNWTGSWLLNETNSTPVNNAPVIFDKTISDGIYVWNCYACDNISQCSFASANYTFSVDTVYPNFTSYAREPTTPNEDQSVQVNVTITEANTAEVILEWNSTTNYTVATSNGNIYYFNITSGNYTAHDSITYYWYANDTAGNMNKSAQQSFTVANQIPTVSQPAINTTTPYTNDILNCTNGTFSDNDGDLEQARYFKWYNNDVEISGQTS</sequence>
<feature type="non-terminal residue" evidence="1">
    <location>
        <position position="1"/>
    </location>
</feature>
<dbReference type="EMBL" id="BARW01006368">
    <property type="protein sequence ID" value="GAI74887.1"/>
    <property type="molecule type" value="Genomic_DNA"/>
</dbReference>
<dbReference type="AlphaFoldDB" id="X1R298"/>
<protein>
    <submittedName>
        <fullName evidence="1">Uncharacterized protein</fullName>
    </submittedName>
</protein>
<feature type="non-terminal residue" evidence="1">
    <location>
        <position position="479"/>
    </location>
</feature>
<reference evidence="1" key="1">
    <citation type="journal article" date="2014" name="Front. Microbiol.">
        <title>High frequency of phylogenetically diverse reductive dehalogenase-homologous genes in deep subseafloor sedimentary metagenomes.</title>
        <authorList>
            <person name="Kawai M."/>
            <person name="Futagami T."/>
            <person name="Toyoda A."/>
            <person name="Takaki Y."/>
            <person name="Nishi S."/>
            <person name="Hori S."/>
            <person name="Arai W."/>
            <person name="Tsubouchi T."/>
            <person name="Morono Y."/>
            <person name="Uchiyama I."/>
            <person name="Ito T."/>
            <person name="Fujiyama A."/>
            <person name="Inagaki F."/>
            <person name="Takami H."/>
        </authorList>
    </citation>
    <scope>NUCLEOTIDE SEQUENCE</scope>
    <source>
        <strain evidence="1">Expedition CK06-06</strain>
    </source>
</reference>
<gene>
    <name evidence="1" type="ORF">S12H4_13367</name>
</gene>
<evidence type="ECO:0000313" key="1">
    <source>
        <dbReference type="EMBL" id="GAI74887.1"/>
    </source>
</evidence>
<name>X1R298_9ZZZZ</name>